<feature type="transmembrane region" description="Helical" evidence="7">
    <location>
        <begin position="17"/>
        <end position="43"/>
    </location>
</feature>
<gene>
    <name evidence="10" type="ORF">ACFO1S_13760</name>
</gene>
<evidence type="ECO:0000313" key="11">
    <source>
        <dbReference type="Proteomes" id="UP001595755"/>
    </source>
</evidence>
<dbReference type="PROSITE" id="PS50929">
    <property type="entry name" value="ABC_TM1F"/>
    <property type="match status" value="1"/>
</dbReference>
<sequence>MANLNWMWKHIRTAKSFFFLAIAFMVCESLTNLAGTWLLQFFFDEVLFGEDFERFWPLVCLIGLMFVSYSLLFTIGPHFMHRALNRIRASMFTEFMNHIYRLPILQLQNERTGKLVYNFTNDLHSSAWVASGDPPRLAQLIASSVFIIAILGSMNAALLSGMVIFSILYIYFGRKFANLRKSALASVNRKKSDVIVQLEEGISSTREVIAFNNQEWEKRKYQGKFELYYEAALNEAKVINKQTLLSDPLKWGALIFVILYGGFLVLDKEITVGMFFISYQFTAIMMESFNGIYQFVMDYYGKTSSVERIRAIIESDKIPDEGLSFKAPIKSIAFDNVTLDLNGKKVLKQMNLSLNPFGKTALVGPSGSGKTTVANLLLHFYEPTEGALLINGIPLSEIKQKDWLKRITIVFQEPYLFPDTVRNNLLFGHQDVTDDHMTACCKAMLIHDTIENLPQGYETVIGERGVTLSGGERQRLALARALIQNKEILILDEATSALDTISEKQVLEQINRIRSQQITIMIAHRLSTVQNADTIVVIDQGAVLEQGTHDELMSTDSLYRNLVLKQEHKS</sequence>
<reference evidence="11" key="1">
    <citation type="journal article" date="2019" name="Int. J. Syst. Evol. Microbiol.">
        <title>The Global Catalogue of Microorganisms (GCM) 10K type strain sequencing project: providing services to taxonomists for standard genome sequencing and annotation.</title>
        <authorList>
            <consortium name="The Broad Institute Genomics Platform"/>
            <consortium name="The Broad Institute Genome Sequencing Center for Infectious Disease"/>
            <person name="Wu L."/>
            <person name="Ma J."/>
        </authorList>
    </citation>
    <scope>NUCLEOTIDE SEQUENCE [LARGE SCALE GENOMIC DNA]</scope>
    <source>
        <strain evidence="11">CGMCC 4.1641</strain>
    </source>
</reference>
<dbReference type="InterPro" id="IPR036640">
    <property type="entry name" value="ABC1_TM_sf"/>
</dbReference>
<keyword evidence="5 7" id="KW-1133">Transmembrane helix</keyword>
<proteinExistence type="predicted"/>
<keyword evidence="4 10" id="KW-0067">ATP-binding</keyword>
<evidence type="ECO:0000256" key="1">
    <source>
        <dbReference type="ARBA" id="ARBA00004651"/>
    </source>
</evidence>
<comment type="subcellular location">
    <subcellularLocation>
        <location evidence="1">Cell membrane</location>
        <topology evidence="1">Multi-pass membrane protein</topology>
    </subcellularLocation>
</comment>
<evidence type="ECO:0000256" key="4">
    <source>
        <dbReference type="ARBA" id="ARBA00022840"/>
    </source>
</evidence>
<dbReference type="SUPFAM" id="SSF90123">
    <property type="entry name" value="ABC transporter transmembrane region"/>
    <property type="match status" value="1"/>
</dbReference>
<evidence type="ECO:0000256" key="7">
    <source>
        <dbReference type="SAM" id="Phobius"/>
    </source>
</evidence>
<keyword evidence="2 7" id="KW-0812">Transmembrane</keyword>
<dbReference type="SUPFAM" id="SSF52540">
    <property type="entry name" value="P-loop containing nucleoside triphosphate hydrolases"/>
    <property type="match status" value="1"/>
</dbReference>
<dbReference type="InterPro" id="IPR003439">
    <property type="entry name" value="ABC_transporter-like_ATP-bd"/>
</dbReference>
<name>A0ABV8SA96_9BACL</name>
<dbReference type="Pfam" id="PF00005">
    <property type="entry name" value="ABC_tran"/>
    <property type="match status" value="1"/>
</dbReference>
<comment type="caution">
    <text evidence="10">The sequence shown here is derived from an EMBL/GenBank/DDBJ whole genome shotgun (WGS) entry which is preliminary data.</text>
</comment>
<evidence type="ECO:0000259" key="8">
    <source>
        <dbReference type="PROSITE" id="PS50893"/>
    </source>
</evidence>
<dbReference type="Gene3D" id="1.20.1560.10">
    <property type="entry name" value="ABC transporter type 1, transmembrane domain"/>
    <property type="match status" value="1"/>
</dbReference>
<evidence type="ECO:0000256" key="3">
    <source>
        <dbReference type="ARBA" id="ARBA00022741"/>
    </source>
</evidence>
<protein>
    <submittedName>
        <fullName evidence="10">ABC transporter ATP-binding protein</fullName>
    </submittedName>
</protein>
<feature type="transmembrane region" description="Helical" evidence="7">
    <location>
        <begin position="145"/>
        <end position="172"/>
    </location>
</feature>
<evidence type="ECO:0000313" key="10">
    <source>
        <dbReference type="EMBL" id="MFC4304489.1"/>
    </source>
</evidence>
<dbReference type="InterPro" id="IPR011527">
    <property type="entry name" value="ABC1_TM_dom"/>
</dbReference>
<dbReference type="Gene3D" id="3.40.50.300">
    <property type="entry name" value="P-loop containing nucleotide triphosphate hydrolases"/>
    <property type="match status" value="1"/>
</dbReference>
<dbReference type="PANTHER" id="PTHR43394">
    <property type="entry name" value="ATP-DEPENDENT PERMEASE MDL1, MITOCHONDRIAL"/>
    <property type="match status" value="1"/>
</dbReference>
<evidence type="ECO:0000259" key="9">
    <source>
        <dbReference type="PROSITE" id="PS50929"/>
    </source>
</evidence>
<organism evidence="10 11">
    <name type="scientific">Cohnella boryungensis</name>
    <dbReference type="NCBI Taxonomy" id="768479"/>
    <lineage>
        <taxon>Bacteria</taxon>
        <taxon>Bacillati</taxon>
        <taxon>Bacillota</taxon>
        <taxon>Bacilli</taxon>
        <taxon>Bacillales</taxon>
        <taxon>Paenibacillaceae</taxon>
        <taxon>Cohnella</taxon>
    </lineage>
</organism>
<feature type="transmembrane region" description="Helical" evidence="7">
    <location>
        <begin position="55"/>
        <end position="76"/>
    </location>
</feature>
<dbReference type="InterPro" id="IPR027417">
    <property type="entry name" value="P-loop_NTPase"/>
</dbReference>
<feature type="domain" description="ABC transmembrane type-1" evidence="9">
    <location>
        <begin position="19"/>
        <end position="301"/>
    </location>
</feature>
<dbReference type="SMART" id="SM00382">
    <property type="entry name" value="AAA"/>
    <property type="match status" value="1"/>
</dbReference>
<feature type="domain" description="ABC transporter" evidence="8">
    <location>
        <begin position="332"/>
        <end position="565"/>
    </location>
</feature>
<dbReference type="InterPro" id="IPR003593">
    <property type="entry name" value="AAA+_ATPase"/>
</dbReference>
<dbReference type="CDD" id="cd07346">
    <property type="entry name" value="ABC_6TM_exporters"/>
    <property type="match status" value="1"/>
</dbReference>
<evidence type="ECO:0000256" key="6">
    <source>
        <dbReference type="ARBA" id="ARBA00023136"/>
    </source>
</evidence>
<evidence type="ECO:0000256" key="5">
    <source>
        <dbReference type="ARBA" id="ARBA00022989"/>
    </source>
</evidence>
<dbReference type="Proteomes" id="UP001595755">
    <property type="component" value="Unassembled WGS sequence"/>
</dbReference>
<keyword evidence="11" id="KW-1185">Reference proteome</keyword>
<accession>A0ABV8SA96</accession>
<dbReference type="PROSITE" id="PS00211">
    <property type="entry name" value="ABC_TRANSPORTER_1"/>
    <property type="match status" value="1"/>
</dbReference>
<dbReference type="InterPro" id="IPR039421">
    <property type="entry name" value="Type_1_exporter"/>
</dbReference>
<dbReference type="InterPro" id="IPR017871">
    <property type="entry name" value="ABC_transporter-like_CS"/>
</dbReference>
<dbReference type="Pfam" id="PF00664">
    <property type="entry name" value="ABC_membrane"/>
    <property type="match status" value="1"/>
</dbReference>
<dbReference type="GO" id="GO:0005524">
    <property type="term" value="F:ATP binding"/>
    <property type="evidence" value="ECO:0007669"/>
    <property type="project" value="UniProtKB-KW"/>
</dbReference>
<evidence type="ECO:0000256" key="2">
    <source>
        <dbReference type="ARBA" id="ARBA00022692"/>
    </source>
</evidence>
<keyword evidence="3" id="KW-0547">Nucleotide-binding</keyword>
<dbReference type="EMBL" id="JBHSED010000025">
    <property type="protein sequence ID" value="MFC4304489.1"/>
    <property type="molecule type" value="Genomic_DNA"/>
</dbReference>
<dbReference type="PROSITE" id="PS50893">
    <property type="entry name" value="ABC_TRANSPORTER_2"/>
    <property type="match status" value="1"/>
</dbReference>
<keyword evidence="6 7" id="KW-0472">Membrane</keyword>
<dbReference type="RefSeq" id="WP_204605965.1">
    <property type="nucleotide sequence ID" value="NZ_JBHSED010000025.1"/>
</dbReference>
<dbReference type="PANTHER" id="PTHR43394:SF1">
    <property type="entry name" value="ATP-BINDING CASSETTE SUB-FAMILY B MEMBER 10, MITOCHONDRIAL"/>
    <property type="match status" value="1"/>
</dbReference>